<accession>A0A8T1ZWG9</accession>
<keyword evidence="2" id="KW-0813">Transport</keyword>
<dbReference type="Pfam" id="PF07690">
    <property type="entry name" value="MFS_1"/>
    <property type="match status" value="2"/>
</dbReference>
<feature type="transmembrane region" description="Helical" evidence="6">
    <location>
        <begin position="108"/>
        <end position="126"/>
    </location>
</feature>
<evidence type="ECO:0000256" key="2">
    <source>
        <dbReference type="ARBA" id="ARBA00022448"/>
    </source>
</evidence>
<comment type="caution">
    <text evidence="8">The sequence shown here is derived from an EMBL/GenBank/DDBJ whole genome shotgun (WGS) entry which is preliminary data.</text>
</comment>
<name>A0A8T1ZWG9_ARASU</name>
<evidence type="ECO:0000256" key="5">
    <source>
        <dbReference type="ARBA" id="ARBA00023136"/>
    </source>
</evidence>
<feature type="transmembrane region" description="Helical" evidence="6">
    <location>
        <begin position="352"/>
        <end position="368"/>
    </location>
</feature>
<protein>
    <submittedName>
        <fullName evidence="8">Major facilitator superfamily domain</fullName>
    </submittedName>
</protein>
<evidence type="ECO:0000256" key="6">
    <source>
        <dbReference type="SAM" id="Phobius"/>
    </source>
</evidence>
<evidence type="ECO:0000259" key="7">
    <source>
        <dbReference type="PROSITE" id="PS50850"/>
    </source>
</evidence>
<reference evidence="8 9" key="1">
    <citation type="submission" date="2020-12" db="EMBL/GenBank/DDBJ databases">
        <title>Concerted genomic and epigenomic changes stabilize Arabidopsis allopolyploids.</title>
        <authorList>
            <person name="Chen Z."/>
        </authorList>
    </citation>
    <scope>NUCLEOTIDE SEQUENCE [LARGE SCALE GENOMIC DNA]</scope>
    <source>
        <strain evidence="8">As9502</strain>
        <tissue evidence="8">Leaf</tissue>
    </source>
</reference>
<dbReference type="Proteomes" id="UP000694251">
    <property type="component" value="Chromosome 10"/>
</dbReference>
<evidence type="ECO:0000256" key="1">
    <source>
        <dbReference type="ARBA" id="ARBA00004141"/>
    </source>
</evidence>
<dbReference type="PANTHER" id="PTHR23504">
    <property type="entry name" value="MAJOR FACILITATOR SUPERFAMILY DOMAIN-CONTAINING PROTEIN 10"/>
    <property type="match status" value="1"/>
</dbReference>
<feature type="transmembrane region" description="Helical" evidence="6">
    <location>
        <begin position="39"/>
        <end position="62"/>
    </location>
</feature>
<dbReference type="PROSITE" id="PS50850">
    <property type="entry name" value="MFS"/>
    <property type="match status" value="1"/>
</dbReference>
<dbReference type="AlphaFoldDB" id="A0A8T1ZWG9"/>
<keyword evidence="4 6" id="KW-1133">Transmembrane helix</keyword>
<sequence>MADDESRTILLEKNEDCPGCIIDRTKQDQRGVPYFHLSFIWLVSLCTALPISSLFPYLYFMIRDFHIAKQEEDIGFYAGFVASSFMIGRALTSIFWGKLADRYGRKPIILIGTFSVIIFNTLFGLSTSFWLAISVRFFLGCFNCLLGVIRAYASEVVSEEYNALSLSVVRLLSTFYFIPSLLLMFTSSRGEIVPLQFFQVSTSRGIGLILGPAIGGYLAQPAEKYPSIFSQSSVFGRFPYFLPSFVISVYATGVLIACWWLPETLHTRCRIAQGRLNPTELNDDESRGGGLDDQKIISKPSLLRNRQLMAIIIVYCVFSLQEIAYSEIFSLWAVSDRSYGGLSFSSQDVGEVLAISGLGLLVFQLLVYPPLEKTLGLLVIIRLSAVLLIPLLSCYPYIALLTGATLHLVINCASILKNALSISLVTGLFIMLNKAVPQNQRGAANGISMTAMSVFKSFGPAGGGVLFSWAQKRQDATFLPGDEMVFLVLNLVQLVGLILTFIPYIS</sequence>
<evidence type="ECO:0000256" key="4">
    <source>
        <dbReference type="ARBA" id="ARBA00022989"/>
    </source>
</evidence>
<feature type="transmembrane region" description="Helical" evidence="6">
    <location>
        <begin position="453"/>
        <end position="472"/>
    </location>
</feature>
<feature type="transmembrane region" description="Helical" evidence="6">
    <location>
        <begin position="74"/>
        <end position="96"/>
    </location>
</feature>
<feature type="transmembrane region" description="Helical" evidence="6">
    <location>
        <begin position="375"/>
        <end position="398"/>
    </location>
</feature>
<dbReference type="OrthoDB" id="10262656at2759"/>
<evidence type="ECO:0000313" key="8">
    <source>
        <dbReference type="EMBL" id="KAG7564344.1"/>
    </source>
</evidence>
<keyword evidence="3 6" id="KW-0812">Transmembrane</keyword>
<feature type="transmembrane region" description="Helical" evidence="6">
    <location>
        <begin position="484"/>
        <end position="505"/>
    </location>
</feature>
<feature type="domain" description="Major facilitator superfamily (MFS) profile" evidence="7">
    <location>
        <begin position="36"/>
        <end position="506"/>
    </location>
</feature>
<evidence type="ECO:0000256" key="3">
    <source>
        <dbReference type="ARBA" id="ARBA00022692"/>
    </source>
</evidence>
<gene>
    <name evidence="8" type="ORF">ISN44_As10g011120</name>
</gene>
<dbReference type="EMBL" id="JAEFBJ010000010">
    <property type="protein sequence ID" value="KAG7564344.1"/>
    <property type="molecule type" value="Genomic_DNA"/>
</dbReference>
<comment type="subcellular location">
    <subcellularLocation>
        <location evidence="1">Membrane</location>
        <topology evidence="1">Multi-pass membrane protein</topology>
    </subcellularLocation>
</comment>
<proteinExistence type="predicted"/>
<organism evidence="8 9">
    <name type="scientific">Arabidopsis suecica</name>
    <name type="common">Swedish thale-cress</name>
    <name type="synonym">Cardaminopsis suecica</name>
    <dbReference type="NCBI Taxonomy" id="45249"/>
    <lineage>
        <taxon>Eukaryota</taxon>
        <taxon>Viridiplantae</taxon>
        <taxon>Streptophyta</taxon>
        <taxon>Embryophyta</taxon>
        <taxon>Tracheophyta</taxon>
        <taxon>Spermatophyta</taxon>
        <taxon>Magnoliopsida</taxon>
        <taxon>eudicotyledons</taxon>
        <taxon>Gunneridae</taxon>
        <taxon>Pentapetalae</taxon>
        <taxon>rosids</taxon>
        <taxon>malvids</taxon>
        <taxon>Brassicales</taxon>
        <taxon>Brassicaceae</taxon>
        <taxon>Camelineae</taxon>
        <taxon>Arabidopsis</taxon>
    </lineage>
</organism>
<keyword evidence="9" id="KW-1185">Reference proteome</keyword>
<feature type="transmembrane region" description="Helical" evidence="6">
    <location>
        <begin position="164"/>
        <end position="185"/>
    </location>
</feature>
<feature type="transmembrane region" description="Helical" evidence="6">
    <location>
        <begin position="133"/>
        <end position="152"/>
    </location>
</feature>
<evidence type="ECO:0000313" key="9">
    <source>
        <dbReference type="Proteomes" id="UP000694251"/>
    </source>
</evidence>
<feature type="transmembrane region" description="Helical" evidence="6">
    <location>
        <begin position="308"/>
        <end position="332"/>
    </location>
</feature>
<feature type="transmembrane region" description="Helical" evidence="6">
    <location>
        <begin position="404"/>
        <end position="432"/>
    </location>
</feature>
<dbReference type="InterPro" id="IPR020846">
    <property type="entry name" value="MFS_dom"/>
</dbReference>
<dbReference type="PANTHER" id="PTHR23504:SF105">
    <property type="entry name" value="PROTEIN ZINC INDUCED FACILITATOR 1-LIKE"/>
    <property type="match status" value="1"/>
</dbReference>
<dbReference type="GO" id="GO:0022857">
    <property type="term" value="F:transmembrane transporter activity"/>
    <property type="evidence" value="ECO:0007669"/>
    <property type="project" value="InterPro"/>
</dbReference>
<keyword evidence="5 6" id="KW-0472">Membrane</keyword>
<dbReference type="GO" id="GO:0016020">
    <property type="term" value="C:membrane"/>
    <property type="evidence" value="ECO:0007669"/>
    <property type="project" value="UniProtKB-SubCell"/>
</dbReference>
<dbReference type="CDD" id="cd17330">
    <property type="entry name" value="MFS_SLC46_TetA_like"/>
    <property type="match status" value="1"/>
</dbReference>
<dbReference type="InterPro" id="IPR011701">
    <property type="entry name" value="MFS"/>
</dbReference>
<feature type="transmembrane region" description="Helical" evidence="6">
    <location>
        <begin position="240"/>
        <end position="261"/>
    </location>
</feature>